<dbReference type="EMBL" id="RCUX01000001">
    <property type="protein sequence ID" value="RLP78037.1"/>
    <property type="molecule type" value="Genomic_DNA"/>
</dbReference>
<dbReference type="GO" id="GO:0006107">
    <property type="term" value="P:oxaloacetate metabolic process"/>
    <property type="evidence" value="ECO:0007669"/>
    <property type="project" value="TreeGrafter"/>
</dbReference>
<dbReference type="InterPro" id="IPR005000">
    <property type="entry name" value="Aldolase/citrate-lyase_domain"/>
</dbReference>
<dbReference type="InterPro" id="IPR015813">
    <property type="entry name" value="Pyrv/PenolPyrv_kinase-like_dom"/>
</dbReference>
<feature type="binding site" evidence="4">
    <location>
        <position position="91"/>
    </location>
    <ligand>
        <name>substrate</name>
    </ligand>
</feature>
<dbReference type="PIRSF" id="PIRSF015582">
    <property type="entry name" value="Cit_lyase_B"/>
    <property type="match status" value="1"/>
</dbReference>
<protein>
    <submittedName>
        <fullName evidence="7">CoA ester lyase</fullName>
    </submittedName>
</protein>
<gene>
    <name evidence="7" type="ORF">D9V32_01535</name>
</gene>
<dbReference type="GO" id="GO:0016829">
    <property type="term" value="F:lyase activity"/>
    <property type="evidence" value="ECO:0007669"/>
    <property type="project" value="UniProtKB-KW"/>
</dbReference>
<evidence type="ECO:0000256" key="4">
    <source>
        <dbReference type="PIRSR" id="PIRSR015582-1"/>
    </source>
</evidence>
<evidence type="ECO:0000313" key="8">
    <source>
        <dbReference type="Proteomes" id="UP000272503"/>
    </source>
</evidence>
<dbReference type="InterPro" id="IPR011206">
    <property type="entry name" value="Citrate_lyase_beta/mcl1/mcl2"/>
</dbReference>
<reference evidence="7 8" key="1">
    <citation type="submission" date="2018-10" db="EMBL/GenBank/DDBJ databases">
        <authorList>
            <person name="Li J."/>
        </authorList>
    </citation>
    <scope>NUCLEOTIDE SEQUENCE [LARGE SCALE GENOMIC DNA]</scope>
    <source>
        <strain evidence="7 8">IF 016277</strain>
    </source>
</reference>
<evidence type="ECO:0000256" key="5">
    <source>
        <dbReference type="PIRSR" id="PIRSR015582-2"/>
    </source>
</evidence>
<comment type="cofactor">
    <cofactor evidence="1">
        <name>Mg(2+)</name>
        <dbReference type="ChEBI" id="CHEBI:18420"/>
    </cofactor>
</comment>
<dbReference type="AlphaFoldDB" id="A0A3L7ACT5"/>
<feature type="binding site" evidence="5">
    <location>
        <position position="171"/>
    </location>
    <ligand>
        <name>Mg(2+)</name>
        <dbReference type="ChEBI" id="CHEBI:18420"/>
    </ligand>
</feature>
<name>A0A3L7ACT5_9MICO</name>
<dbReference type="PANTHER" id="PTHR32308">
    <property type="entry name" value="LYASE BETA SUBUNIT, PUTATIVE (AFU_ORTHOLOGUE AFUA_4G13030)-RELATED"/>
    <property type="match status" value="1"/>
</dbReference>
<dbReference type="GO" id="GO:0000287">
    <property type="term" value="F:magnesium ion binding"/>
    <property type="evidence" value="ECO:0007669"/>
    <property type="project" value="TreeGrafter"/>
</dbReference>
<evidence type="ECO:0000256" key="3">
    <source>
        <dbReference type="ARBA" id="ARBA00022842"/>
    </source>
</evidence>
<dbReference type="PANTHER" id="PTHR32308:SF10">
    <property type="entry name" value="CITRATE LYASE SUBUNIT BETA"/>
    <property type="match status" value="1"/>
</dbReference>
<proteinExistence type="predicted"/>
<feature type="binding site" evidence="4">
    <location>
        <position position="145"/>
    </location>
    <ligand>
        <name>substrate</name>
    </ligand>
</feature>
<sequence>MGKSTKLSEPLPTNTIDLPSTRRRTVVPADLARSWLLVNATQPDLIDQGVRSSADAVVLDIEDAVDPSRKPQAREDVARWLHTEGNNAWVRINDYTTEFWRDDLEALRHAPGLLGVMLAKTEDPEQVTATHQILGGQRPVVALVESALGIEDAGRIARAPGAFRLAFGSGDFRRDTGMSADREAMAYPRARLVVASRAAGLPGPVDGPTVGESHPILREQSGITVMMGMTGKLCLSADQTPVVNEVISPTRTDVSWANTFLLDFTARGEIVRDGSDLPRLGRARKIMALAAAFNVRPFDAD</sequence>
<dbReference type="Proteomes" id="UP000272503">
    <property type="component" value="Unassembled WGS sequence"/>
</dbReference>
<dbReference type="RefSeq" id="WP_121647129.1">
    <property type="nucleotide sequence ID" value="NZ_RCUX01000001.1"/>
</dbReference>
<dbReference type="InterPro" id="IPR040442">
    <property type="entry name" value="Pyrv_kinase-like_dom_sf"/>
</dbReference>
<dbReference type="SUPFAM" id="SSF51621">
    <property type="entry name" value="Phosphoenolpyruvate/pyruvate domain"/>
    <property type="match status" value="1"/>
</dbReference>
<accession>A0A3L7ACT5</accession>
<dbReference type="OrthoDB" id="5172636at2"/>
<feature type="domain" description="HpcH/HpaI aldolase/citrate lyase" evidence="6">
    <location>
        <begin position="33"/>
        <end position="201"/>
    </location>
</feature>
<dbReference type="Gene3D" id="3.20.20.60">
    <property type="entry name" value="Phosphoenolpyruvate-binding domains"/>
    <property type="match status" value="1"/>
</dbReference>
<comment type="caution">
    <text evidence="7">The sequence shown here is derived from an EMBL/GenBank/DDBJ whole genome shotgun (WGS) entry which is preliminary data.</text>
</comment>
<evidence type="ECO:0000256" key="1">
    <source>
        <dbReference type="ARBA" id="ARBA00001946"/>
    </source>
</evidence>
<feature type="binding site" evidence="5">
    <location>
        <position position="145"/>
    </location>
    <ligand>
        <name>Mg(2+)</name>
        <dbReference type="ChEBI" id="CHEBI:18420"/>
    </ligand>
</feature>
<keyword evidence="3 5" id="KW-0460">Magnesium</keyword>
<dbReference type="Pfam" id="PF03328">
    <property type="entry name" value="HpcH_HpaI"/>
    <property type="match status" value="1"/>
</dbReference>
<evidence type="ECO:0000259" key="6">
    <source>
        <dbReference type="Pfam" id="PF03328"/>
    </source>
</evidence>
<keyword evidence="7" id="KW-0456">Lyase</keyword>
<evidence type="ECO:0000256" key="2">
    <source>
        <dbReference type="ARBA" id="ARBA00022723"/>
    </source>
</evidence>
<keyword evidence="8" id="KW-1185">Reference proteome</keyword>
<keyword evidence="2 5" id="KW-0479">Metal-binding</keyword>
<organism evidence="7 8">
    <name type="scientific">Mycetocola tolaasinivorans</name>
    <dbReference type="NCBI Taxonomy" id="76635"/>
    <lineage>
        <taxon>Bacteria</taxon>
        <taxon>Bacillati</taxon>
        <taxon>Actinomycetota</taxon>
        <taxon>Actinomycetes</taxon>
        <taxon>Micrococcales</taxon>
        <taxon>Microbacteriaceae</taxon>
        <taxon>Mycetocola</taxon>
    </lineage>
</organism>
<evidence type="ECO:0000313" key="7">
    <source>
        <dbReference type="EMBL" id="RLP78037.1"/>
    </source>
</evidence>